<dbReference type="AlphaFoldDB" id="A0A803YIY1"/>
<evidence type="ECO:0000313" key="1">
    <source>
        <dbReference type="Ensembl" id="ENSMGAP00000031729.1"/>
    </source>
</evidence>
<keyword evidence="2" id="KW-1185">Reference proteome</keyword>
<sequence>SLGSHPHLLTHPFGWLKSAGSCRSGLRHPWNRSSVEKNKTEKMRFLILFIFAKRREESSLKSPALRRRFLCLGKVLNSLVQPKAANVSGSCQGLTHAIVNAVHRMAWFERDLKPH</sequence>
<dbReference type="Proteomes" id="UP000001645">
    <property type="component" value="Chromosome 2"/>
</dbReference>
<organism evidence="1 2">
    <name type="scientific">Meleagris gallopavo</name>
    <name type="common">Wild turkey</name>
    <dbReference type="NCBI Taxonomy" id="9103"/>
    <lineage>
        <taxon>Eukaryota</taxon>
        <taxon>Metazoa</taxon>
        <taxon>Chordata</taxon>
        <taxon>Craniata</taxon>
        <taxon>Vertebrata</taxon>
        <taxon>Euteleostomi</taxon>
        <taxon>Archelosauria</taxon>
        <taxon>Archosauria</taxon>
        <taxon>Dinosauria</taxon>
        <taxon>Saurischia</taxon>
        <taxon>Theropoda</taxon>
        <taxon>Coelurosauria</taxon>
        <taxon>Aves</taxon>
        <taxon>Neognathae</taxon>
        <taxon>Galloanserae</taxon>
        <taxon>Galliformes</taxon>
        <taxon>Phasianidae</taxon>
        <taxon>Meleagridinae</taxon>
        <taxon>Meleagris</taxon>
    </lineage>
</organism>
<reference evidence="1" key="2">
    <citation type="submission" date="2025-08" db="UniProtKB">
        <authorList>
            <consortium name="Ensembl"/>
        </authorList>
    </citation>
    <scope>IDENTIFICATION</scope>
</reference>
<evidence type="ECO:0000313" key="2">
    <source>
        <dbReference type="Proteomes" id="UP000001645"/>
    </source>
</evidence>
<accession>A0A803YIY1</accession>
<name>A0A803YIY1_MELGA</name>
<dbReference type="InParanoid" id="A0A803YIY1"/>
<reference evidence="1 2" key="1">
    <citation type="journal article" date="2010" name="PLoS Biol.">
        <title>Multi-platform next-generation sequencing of the domestic turkey (Meleagris gallopavo): genome assembly and analysis.</title>
        <authorList>
            <person name="Dalloul R.A."/>
            <person name="Long J.A."/>
            <person name="Zimin A.V."/>
            <person name="Aslam L."/>
            <person name="Beal K."/>
            <person name="Blomberg L.A."/>
            <person name="Bouffard P."/>
            <person name="Burt D.W."/>
            <person name="Crasta O."/>
            <person name="Crooijmans R.P."/>
            <person name="Cooper K."/>
            <person name="Coulombe R.A."/>
            <person name="De S."/>
            <person name="Delany M.E."/>
            <person name="Dodgson J.B."/>
            <person name="Dong J.J."/>
            <person name="Evans C."/>
            <person name="Frederickson K.M."/>
            <person name="Flicek P."/>
            <person name="Florea L."/>
            <person name="Folkerts O."/>
            <person name="Groenen M.A."/>
            <person name="Harkins T.T."/>
            <person name="Herrero J."/>
            <person name="Hoffmann S."/>
            <person name="Megens H.J."/>
            <person name="Jiang A."/>
            <person name="de Jong P."/>
            <person name="Kaiser P."/>
            <person name="Kim H."/>
            <person name="Kim K.W."/>
            <person name="Kim S."/>
            <person name="Langenberger D."/>
            <person name="Lee M.K."/>
            <person name="Lee T."/>
            <person name="Mane S."/>
            <person name="Marcais G."/>
            <person name="Marz M."/>
            <person name="McElroy A.P."/>
            <person name="Modise T."/>
            <person name="Nefedov M."/>
            <person name="Notredame C."/>
            <person name="Paton I.R."/>
            <person name="Payne W.S."/>
            <person name="Pertea G."/>
            <person name="Prickett D."/>
            <person name="Puiu D."/>
            <person name="Qioa D."/>
            <person name="Raineri E."/>
            <person name="Ruffier M."/>
            <person name="Salzberg S.L."/>
            <person name="Schatz M.C."/>
            <person name="Scheuring C."/>
            <person name="Schmidt C.J."/>
            <person name="Schroeder S."/>
            <person name="Searle S.M."/>
            <person name="Smith E.J."/>
            <person name="Smith J."/>
            <person name="Sonstegard T.S."/>
            <person name="Stadler P.F."/>
            <person name="Tafer H."/>
            <person name="Tu Z.J."/>
            <person name="Van Tassell C.P."/>
            <person name="Vilella A.J."/>
            <person name="Williams K.P."/>
            <person name="Yorke J.A."/>
            <person name="Zhang L."/>
            <person name="Zhang H.B."/>
            <person name="Zhang X."/>
            <person name="Zhang Y."/>
            <person name="Reed K.M."/>
        </authorList>
    </citation>
    <scope>NUCLEOTIDE SEQUENCE [LARGE SCALE GENOMIC DNA]</scope>
</reference>
<reference evidence="1" key="3">
    <citation type="submission" date="2025-09" db="UniProtKB">
        <authorList>
            <consortium name="Ensembl"/>
        </authorList>
    </citation>
    <scope>IDENTIFICATION</scope>
</reference>
<proteinExistence type="predicted"/>
<dbReference type="Ensembl" id="ENSMGAT00000021298.1">
    <property type="protein sequence ID" value="ENSMGAP00000031729.1"/>
    <property type="gene ID" value="ENSMGAG00000022448.1"/>
</dbReference>
<protein>
    <submittedName>
        <fullName evidence="1">Uncharacterized protein</fullName>
    </submittedName>
</protein>